<dbReference type="Pfam" id="PF03473">
    <property type="entry name" value="MOSC"/>
    <property type="match status" value="1"/>
</dbReference>
<dbReference type="SUPFAM" id="SSF50800">
    <property type="entry name" value="PK beta-barrel domain-like"/>
    <property type="match status" value="1"/>
</dbReference>
<evidence type="ECO:0000313" key="4">
    <source>
        <dbReference type="Proteomes" id="UP001142374"/>
    </source>
</evidence>
<dbReference type="PROSITE" id="PS51340">
    <property type="entry name" value="MOSC"/>
    <property type="match status" value="1"/>
</dbReference>
<feature type="region of interest" description="Disordered" evidence="1">
    <location>
        <begin position="272"/>
        <end position="315"/>
    </location>
</feature>
<dbReference type="GO" id="GO:0003824">
    <property type="term" value="F:catalytic activity"/>
    <property type="evidence" value="ECO:0007669"/>
    <property type="project" value="InterPro"/>
</dbReference>
<evidence type="ECO:0000256" key="1">
    <source>
        <dbReference type="SAM" id="MobiDB-lite"/>
    </source>
</evidence>
<dbReference type="InterPro" id="IPR011037">
    <property type="entry name" value="Pyrv_Knase-like_insert_dom_sf"/>
</dbReference>
<reference evidence="3" key="1">
    <citation type="submission" date="2022-06" db="EMBL/GenBank/DDBJ databases">
        <title>WGS of actinobacteria.</title>
        <authorList>
            <person name="Thawai C."/>
        </authorList>
    </citation>
    <scope>NUCLEOTIDE SEQUENCE</scope>
    <source>
        <strain evidence="3">AA8</strain>
    </source>
</reference>
<accession>A0A9X2LKP9</accession>
<protein>
    <submittedName>
        <fullName evidence="3">MOSC N-terminal beta barrel domain-containing protein</fullName>
    </submittedName>
</protein>
<evidence type="ECO:0000313" key="3">
    <source>
        <dbReference type="EMBL" id="MCQ8772938.1"/>
    </source>
</evidence>
<comment type="caution">
    <text evidence="3">The sequence shown here is derived from an EMBL/GenBank/DDBJ whole genome shotgun (WGS) entry which is preliminary data.</text>
</comment>
<proteinExistence type="predicted"/>
<dbReference type="AlphaFoldDB" id="A0A9X2LKP9"/>
<dbReference type="GO" id="GO:0030170">
    <property type="term" value="F:pyridoxal phosphate binding"/>
    <property type="evidence" value="ECO:0007669"/>
    <property type="project" value="InterPro"/>
</dbReference>
<organism evidence="3 4">
    <name type="scientific">Streptomyces telluris</name>
    <dbReference type="NCBI Taxonomy" id="2720021"/>
    <lineage>
        <taxon>Bacteria</taxon>
        <taxon>Bacillati</taxon>
        <taxon>Actinomycetota</taxon>
        <taxon>Actinomycetes</taxon>
        <taxon>Kitasatosporales</taxon>
        <taxon>Streptomycetaceae</taxon>
        <taxon>Streptomyces</taxon>
    </lineage>
</organism>
<dbReference type="EMBL" id="JANIID010000025">
    <property type="protein sequence ID" value="MCQ8772938.1"/>
    <property type="molecule type" value="Genomic_DNA"/>
</dbReference>
<sequence>MARVVEMSYYPVKGCAGVATREAVLTPAGLAHDRSFMVISEEGVFRSQRRDPRLALIRPAVSDDGELLTLRAPETDAVDLPVDASGPRLPVDLFGTAYQGIDQGDTAAAWLSDVLRAPSRLVRVPPEHRRVTDGRTPGTSGYADSCALHVISRSTLDLLNHKLAERGTAPLPMNRFRPNIVIDGWDEPHTEDRAHAFSIGTTELGYAKLAIRCAVTLVEQESAKKAGPEPLRTLAGYRRAAEGGVAFGTKLAVLRPGKVSVGDDVAVTSWGESELYGSHDRPAEPPSGPGGPAGTMTAAARPSVADGEAALDEAR</sequence>
<keyword evidence="4" id="KW-1185">Reference proteome</keyword>
<dbReference type="InterPro" id="IPR005302">
    <property type="entry name" value="MoCF_Sase_C"/>
</dbReference>
<dbReference type="PANTHER" id="PTHR14237">
    <property type="entry name" value="MOLYBDOPTERIN COFACTOR SULFURASE MOSC"/>
    <property type="match status" value="1"/>
</dbReference>
<feature type="domain" description="MOSC" evidence="2">
    <location>
        <begin position="119"/>
        <end position="268"/>
    </location>
</feature>
<dbReference type="SUPFAM" id="SSF141673">
    <property type="entry name" value="MOSC N-terminal domain-like"/>
    <property type="match status" value="1"/>
</dbReference>
<evidence type="ECO:0000259" key="2">
    <source>
        <dbReference type="PROSITE" id="PS51340"/>
    </source>
</evidence>
<dbReference type="PANTHER" id="PTHR14237:SF19">
    <property type="entry name" value="MITOCHONDRIAL AMIDOXIME REDUCING COMPONENT 1"/>
    <property type="match status" value="1"/>
</dbReference>
<dbReference type="Pfam" id="PF03476">
    <property type="entry name" value="MOSC_N"/>
    <property type="match status" value="1"/>
</dbReference>
<dbReference type="GO" id="GO:0030151">
    <property type="term" value="F:molybdenum ion binding"/>
    <property type="evidence" value="ECO:0007669"/>
    <property type="project" value="InterPro"/>
</dbReference>
<name>A0A9X2LKP9_9ACTN</name>
<gene>
    <name evidence="3" type="ORF">NQU55_24670</name>
</gene>
<dbReference type="Proteomes" id="UP001142374">
    <property type="component" value="Unassembled WGS sequence"/>
</dbReference>
<dbReference type="RefSeq" id="WP_168093879.1">
    <property type="nucleotide sequence ID" value="NZ_JAATER010000185.1"/>
</dbReference>
<dbReference type="InterPro" id="IPR005303">
    <property type="entry name" value="MOCOS_middle"/>
</dbReference>